<sequence length="175" mass="20139">MFEALQQRFSLCFQMAFNIGVARGLCINNHFSLTSHVRKRINNRPVIREIRMSTSASLEKSRIITTQRIVHYLNKEWKKRTVFFEVKTCKAAIDKNFGVGHDRSPLYRLGAHKIFVVFDQGKAQNTQPIPMHKFSIKFATRSTAATHTSLQKDSSELKVPFLALVQVKRCLSSRL</sequence>
<proteinExistence type="predicted"/>
<protein>
    <submittedName>
        <fullName evidence="1">Uncharacterized protein</fullName>
    </submittedName>
</protein>
<accession>A0A0B2UW62</accession>
<organism evidence="1 2">
    <name type="scientific">Toxocara canis</name>
    <name type="common">Canine roundworm</name>
    <dbReference type="NCBI Taxonomy" id="6265"/>
    <lineage>
        <taxon>Eukaryota</taxon>
        <taxon>Metazoa</taxon>
        <taxon>Ecdysozoa</taxon>
        <taxon>Nematoda</taxon>
        <taxon>Chromadorea</taxon>
        <taxon>Rhabditida</taxon>
        <taxon>Spirurina</taxon>
        <taxon>Ascaridomorpha</taxon>
        <taxon>Ascaridoidea</taxon>
        <taxon>Toxocaridae</taxon>
        <taxon>Toxocara</taxon>
    </lineage>
</organism>
<reference evidence="1 2" key="1">
    <citation type="submission" date="2014-11" db="EMBL/GenBank/DDBJ databases">
        <title>Genetic blueprint of the zoonotic pathogen Toxocara canis.</title>
        <authorList>
            <person name="Zhu X.-Q."/>
            <person name="Korhonen P.K."/>
            <person name="Cai H."/>
            <person name="Young N.D."/>
            <person name="Nejsum P."/>
            <person name="von Samson-Himmelstjerna G."/>
            <person name="Boag P.R."/>
            <person name="Tan P."/>
            <person name="Li Q."/>
            <person name="Min J."/>
            <person name="Yang Y."/>
            <person name="Wang X."/>
            <person name="Fang X."/>
            <person name="Hall R.S."/>
            <person name="Hofmann A."/>
            <person name="Sternberg P.W."/>
            <person name="Jex A.R."/>
            <person name="Gasser R.B."/>
        </authorList>
    </citation>
    <scope>NUCLEOTIDE SEQUENCE [LARGE SCALE GENOMIC DNA]</scope>
    <source>
        <strain evidence="1">PN_DK_2014</strain>
    </source>
</reference>
<evidence type="ECO:0000313" key="1">
    <source>
        <dbReference type="EMBL" id="KHN73100.1"/>
    </source>
</evidence>
<dbReference type="Proteomes" id="UP000031036">
    <property type="component" value="Unassembled WGS sequence"/>
</dbReference>
<feature type="non-terminal residue" evidence="1">
    <location>
        <position position="175"/>
    </location>
</feature>
<name>A0A0B2UW62_TOXCA</name>
<gene>
    <name evidence="1" type="ORF">Tcan_00489</name>
</gene>
<comment type="caution">
    <text evidence="1">The sequence shown here is derived from an EMBL/GenBank/DDBJ whole genome shotgun (WGS) entry which is preliminary data.</text>
</comment>
<keyword evidence="2" id="KW-1185">Reference proteome</keyword>
<dbReference type="AlphaFoldDB" id="A0A0B2UW62"/>
<evidence type="ECO:0000313" key="2">
    <source>
        <dbReference type="Proteomes" id="UP000031036"/>
    </source>
</evidence>
<dbReference type="EMBL" id="JPKZ01003153">
    <property type="protein sequence ID" value="KHN73100.1"/>
    <property type="molecule type" value="Genomic_DNA"/>
</dbReference>